<feature type="compositionally biased region" description="Basic and acidic residues" evidence="11">
    <location>
        <begin position="467"/>
        <end position="478"/>
    </location>
</feature>
<evidence type="ECO:0000256" key="7">
    <source>
        <dbReference type="ARBA" id="ARBA00022927"/>
    </source>
</evidence>
<keyword evidence="9" id="KW-0472">Membrane</keyword>
<dbReference type="AlphaFoldDB" id="A0A3Q2P007"/>
<evidence type="ECO:0000313" key="14">
    <source>
        <dbReference type="Proteomes" id="UP000265000"/>
    </source>
</evidence>
<feature type="region of interest" description="Disordered" evidence="11">
    <location>
        <begin position="375"/>
        <end position="561"/>
    </location>
</feature>
<dbReference type="Proteomes" id="UP000265000">
    <property type="component" value="Unplaced"/>
</dbReference>
<proteinExistence type="inferred from homology"/>
<evidence type="ECO:0000313" key="13">
    <source>
        <dbReference type="Ensembl" id="ENSFHEP00000004880.1"/>
    </source>
</evidence>
<feature type="compositionally biased region" description="Acidic residues" evidence="11">
    <location>
        <begin position="382"/>
        <end position="391"/>
    </location>
</feature>
<keyword evidence="7" id="KW-0653">Protein transport</keyword>
<dbReference type="GO" id="GO:0016050">
    <property type="term" value="P:vesicle organization"/>
    <property type="evidence" value="ECO:0007669"/>
    <property type="project" value="TreeGrafter"/>
</dbReference>
<evidence type="ECO:0000256" key="2">
    <source>
        <dbReference type="ARBA" id="ARBA00004496"/>
    </source>
</evidence>
<feature type="region of interest" description="Disordered" evidence="11">
    <location>
        <begin position="595"/>
        <end position="643"/>
    </location>
</feature>
<keyword evidence="4" id="KW-0813">Transport</keyword>
<dbReference type="InterPro" id="IPR036871">
    <property type="entry name" value="PX_dom_sf"/>
</dbReference>
<dbReference type="Pfam" id="PF00787">
    <property type="entry name" value="PX"/>
    <property type="match status" value="1"/>
</dbReference>
<comment type="subcellular location">
    <subcellularLocation>
        <location evidence="2">Cytoplasm</location>
    </subcellularLocation>
    <subcellularLocation>
        <location evidence="10">Endomembrane system</location>
        <topology evidence="10">Peripheral membrane protein</topology>
        <orientation evidence="10">Cytoplasmic side</orientation>
    </subcellularLocation>
    <subcellularLocation>
        <location evidence="1">Endosome</location>
    </subcellularLocation>
</comment>
<keyword evidence="5" id="KW-0963">Cytoplasm</keyword>
<feature type="region of interest" description="Disordered" evidence="11">
    <location>
        <begin position="271"/>
        <end position="300"/>
    </location>
</feature>
<dbReference type="GeneTree" id="ENSGT00940000160113"/>
<organism evidence="13 14">
    <name type="scientific">Fundulus heteroclitus</name>
    <name type="common">Killifish</name>
    <name type="synonym">Mummichog</name>
    <dbReference type="NCBI Taxonomy" id="8078"/>
    <lineage>
        <taxon>Eukaryota</taxon>
        <taxon>Metazoa</taxon>
        <taxon>Chordata</taxon>
        <taxon>Craniata</taxon>
        <taxon>Vertebrata</taxon>
        <taxon>Euteleostomi</taxon>
        <taxon>Actinopterygii</taxon>
        <taxon>Neopterygii</taxon>
        <taxon>Teleostei</taxon>
        <taxon>Neoteleostei</taxon>
        <taxon>Acanthomorphata</taxon>
        <taxon>Ovalentaria</taxon>
        <taxon>Atherinomorphae</taxon>
        <taxon>Cyprinodontiformes</taxon>
        <taxon>Fundulidae</taxon>
        <taxon>Fundulus</taxon>
    </lineage>
</organism>
<evidence type="ECO:0000256" key="10">
    <source>
        <dbReference type="ARBA" id="ARBA00029433"/>
    </source>
</evidence>
<evidence type="ECO:0000256" key="9">
    <source>
        <dbReference type="ARBA" id="ARBA00023136"/>
    </source>
</evidence>
<reference evidence="13" key="1">
    <citation type="submission" date="2025-08" db="UniProtKB">
        <authorList>
            <consortium name="Ensembl"/>
        </authorList>
    </citation>
    <scope>IDENTIFICATION</scope>
</reference>
<feature type="compositionally biased region" description="Acidic residues" evidence="11">
    <location>
        <begin position="502"/>
        <end position="511"/>
    </location>
</feature>
<keyword evidence="6" id="KW-0967">Endosome</keyword>
<evidence type="ECO:0000256" key="3">
    <source>
        <dbReference type="ARBA" id="ARBA00010883"/>
    </source>
</evidence>
<dbReference type="GO" id="GO:1901981">
    <property type="term" value="F:phosphatidylinositol phosphate binding"/>
    <property type="evidence" value="ECO:0007669"/>
    <property type="project" value="TreeGrafter"/>
</dbReference>
<dbReference type="GO" id="GO:0006886">
    <property type="term" value="P:intracellular protein transport"/>
    <property type="evidence" value="ECO:0007669"/>
    <property type="project" value="InterPro"/>
</dbReference>
<keyword evidence="8" id="KW-0446">Lipid-binding</keyword>
<name>A0A3Q2P007_FUNHE</name>
<sequence>MYPISFLAKLSTHNMADTLTASVLVAPPSLRSERTSVISRNVVTQWDVAAATVTCQMEKGGENKAQPSKWKVLFSRQTTNIDKRGSIDNSGPGSEREATGDFVKEFVAVRVQDPRTQNEGSWNSYVDYKIFLHTNSKAFTAKTSCVRRRYSEFEWLRKKLQKNAGLVPVPDLPGKSFFSFNNEDFLEKRRRGLQVFLDKVVHTTVCLSDSQLHLFLQTQLPVGHIQDCVQGLTPYSVTDAILTYASSNRGLAQAQQEDSVREPSLTISYESMESPAPHQPSLQPHPTIHPKPVPGGDSDPLEEILELCEQRPDETRRGGDASIRISQRSDQLEAVVEGGASARVSFYLGEIQTDSESLGSAEQSCVIQTPVEVHSPMGTGCEGDDVFEDETAPPASEERRKSESVMCVGSEEALTVEDDEQEAGGSHAASEDVKPGNETDSKEETAPQSGTRQERQTVEGEPEEDGSDSHRAEAKNGDGEDSDEDSRSLPSSNDSIVRCSEEESLSGEAEEAMQVKSPPDVVRNGSEADGSGRAVFYMNGCNGDEADGQDRAADGQPCTTNGECPEPKAAAADGDLTENCDFSILGSSCQPGVDDGTFTNHQAPVSIPVGGSEESWNQSYPTKAAPPSLGQNHEALVSSPAEP</sequence>
<evidence type="ECO:0000256" key="4">
    <source>
        <dbReference type="ARBA" id="ARBA00022448"/>
    </source>
</evidence>
<evidence type="ECO:0000256" key="11">
    <source>
        <dbReference type="SAM" id="MobiDB-lite"/>
    </source>
</evidence>
<accession>A0A3Q2P007</accession>
<dbReference type="Gene3D" id="3.30.1520.10">
    <property type="entry name" value="Phox-like domain"/>
    <property type="match status" value="1"/>
</dbReference>
<evidence type="ECO:0000259" key="12">
    <source>
        <dbReference type="PROSITE" id="PS50195"/>
    </source>
</evidence>
<dbReference type="STRING" id="8078.ENSFHEP00000004880"/>
<dbReference type="GO" id="GO:0005768">
    <property type="term" value="C:endosome"/>
    <property type="evidence" value="ECO:0007669"/>
    <property type="project" value="UniProtKB-SubCell"/>
</dbReference>
<dbReference type="CDD" id="cd06898">
    <property type="entry name" value="PX_SNX10"/>
    <property type="match status" value="1"/>
</dbReference>
<dbReference type="SUPFAM" id="SSF64268">
    <property type="entry name" value="PX domain"/>
    <property type="match status" value="1"/>
</dbReference>
<dbReference type="PANTHER" id="PTHR46209">
    <property type="entry name" value="PX DOMAIN-CONTAINING PROTEIN"/>
    <property type="match status" value="1"/>
</dbReference>
<dbReference type="PANTHER" id="PTHR46209:SF1">
    <property type="entry name" value="SORTING NEXIN-11"/>
    <property type="match status" value="1"/>
</dbReference>
<dbReference type="InterPro" id="IPR043544">
    <property type="entry name" value="SNX10/11"/>
</dbReference>
<feature type="domain" description="PX" evidence="12">
    <location>
        <begin position="106"/>
        <end position="222"/>
    </location>
</feature>
<dbReference type="PROSITE" id="PS50195">
    <property type="entry name" value="PX"/>
    <property type="match status" value="1"/>
</dbReference>
<evidence type="ECO:0000256" key="6">
    <source>
        <dbReference type="ARBA" id="ARBA00022753"/>
    </source>
</evidence>
<dbReference type="InterPro" id="IPR001683">
    <property type="entry name" value="PX_dom"/>
</dbReference>
<evidence type="ECO:0000256" key="8">
    <source>
        <dbReference type="ARBA" id="ARBA00023121"/>
    </source>
</evidence>
<dbReference type="SMART" id="SM00312">
    <property type="entry name" value="PX"/>
    <property type="match status" value="1"/>
</dbReference>
<reference evidence="13" key="2">
    <citation type="submission" date="2025-09" db="UniProtKB">
        <authorList>
            <consortium name="Ensembl"/>
        </authorList>
    </citation>
    <scope>IDENTIFICATION</scope>
</reference>
<comment type="similarity">
    <text evidence="3">Belongs to the sorting nexin family.</text>
</comment>
<evidence type="ECO:0000256" key="1">
    <source>
        <dbReference type="ARBA" id="ARBA00004177"/>
    </source>
</evidence>
<protein>
    <submittedName>
        <fullName evidence="13">Sorting nexin 11</fullName>
    </submittedName>
</protein>
<keyword evidence="14" id="KW-1185">Reference proteome</keyword>
<dbReference type="Ensembl" id="ENSFHET00000008102.1">
    <property type="protein sequence ID" value="ENSFHEP00000004880.1"/>
    <property type="gene ID" value="ENSFHEG00000005801.1"/>
</dbReference>
<feature type="compositionally biased region" description="Basic and acidic residues" evidence="11">
    <location>
        <begin position="429"/>
        <end position="445"/>
    </location>
</feature>
<evidence type="ECO:0000256" key="5">
    <source>
        <dbReference type="ARBA" id="ARBA00022490"/>
    </source>
</evidence>